<keyword evidence="2" id="KW-0378">Hydrolase</keyword>
<dbReference type="PANTHER" id="PTHR42951">
    <property type="entry name" value="METALLO-BETA-LACTAMASE DOMAIN-CONTAINING"/>
    <property type="match status" value="1"/>
</dbReference>
<dbReference type="SUPFAM" id="SSF56281">
    <property type="entry name" value="Metallo-hydrolase/oxidoreductase"/>
    <property type="match status" value="1"/>
</dbReference>
<dbReference type="AlphaFoldDB" id="A0A6S6XYV6"/>
<dbReference type="InterPro" id="IPR036866">
    <property type="entry name" value="RibonucZ/Hydroxyglut_hydro"/>
</dbReference>
<gene>
    <name evidence="2" type="ORF">DENOEST_2186</name>
</gene>
<dbReference type="InterPro" id="IPR001279">
    <property type="entry name" value="Metallo-B-lactamas"/>
</dbReference>
<dbReference type="Pfam" id="PF00753">
    <property type="entry name" value="Lactamase_B"/>
    <property type="match status" value="1"/>
</dbReference>
<dbReference type="KEGG" id="doe:DENOEST_2186"/>
<reference evidence="2 3" key="1">
    <citation type="submission" date="2020-03" db="EMBL/GenBank/DDBJ databases">
        <authorList>
            <consortium name="Genoscope - CEA"/>
            <person name="William W."/>
        </authorList>
    </citation>
    <scope>NUCLEOTIDE SEQUENCE [LARGE SCALE GENOMIC DNA]</scope>
    <source>
        <strain evidence="3">DSM 16959</strain>
    </source>
</reference>
<dbReference type="OrthoDB" id="9784009at2"/>
<dbReference type="RefSeq" id="WP_145770895.1">
    <property type="nucleotide sequence ID" value="NZ_LR778301.1"/>
</dbReference>
<dbReference type="Proteomes" id="UP000515733">
    <property type="component" value="Chromosome"/>
</dbReference>
<proteinExistence type="predicted"/>
<dbReference type="PANTHER" id="PTHR42951:SF22">
    <property type="entry name" value="METALLO BETA-LACTAMASE SUPERFAMILY LIPOPROTEIN"/>
    <property type="match status" value="1"/>
</dbReference>
<sequence length="312" mass="34233">MEFLTSYDHGIHAIDSGYGGERFDAIHLIVEQGRVAVIDTATNACIPRLLAQMETLGIAREQVDYVILTHIHLDHAGGAGQAMAAFPSAQLVVHPRGSRHMADPGKLFAAVQEVYGEEEADRLYGELLPVAAGRIIEAAHGSTLSLAGRELLFLDAPGHAKHHMVIRDSRSGHFFTGDTFGLSYRHFDAGGRQFIIPTTSPSQFDAAALHRTVDMIAGYHPTALYLTHYAQVVDVPRLTADLHRLIDAHVAVAEHCRPLGEERQERIRAGLVELFLREAANQGWALQGEPMLKFLAMDIDLNAQGLDIWLDS</sequence>
<evidence type="ECO:0000313" key="3">
    <source>
        <dbReference type="Proteomes" id="UP000515733"/>
    </source>
</evidence>
<evidence type="ECO:0000313" key="2">
    <source>
        <dbReference type="EMBL" id="CAB1369351.1"/>
    </source>
</evidence>
<dbReference type="EMBL" id="LR778301">
    <property type="protein sequence ID" value="CAB1369351.1"/>
    <property type="molecule type" value="Genomic_DNA"/>
</dbReference>
<protein>
    <submittedName>
        <fullName evidence="2">MBL fold metallo-hydrolase</fullName>
    </submittedName>
</protein>
<keyword evidence="3" id="KW-1185">Reference proteome</keyword>
<dbReference type="InterPro" id="IPR050855">
    <property type="entry name" value="NDM-1-like"/>
</dbReference>
<dbReference type="GO" id="GO:0016787">
    <property type="term" value="F:hydrolase activity"/>
    <property type="evidence" value="ECO:0007669"/>
    <property type="project" value="UniProtKB-KW"/>
</dbReference>
<feature type="domain" description="Metallo-beta-lactamase" evidence="1">
    <location>
        <begin position="23"/>
        <end position="228"/>
    </location>
</feature>
<accession>A0A6S6XYV6</accession>
<dbReference type="SMART" id="SM00849">
    <property type="entry name" value="Lactamase_B"/>
    <property type="match status" value="1"/>
</dbReference>
<evidence type="ECO:0000259" key="1">
    <source>
        <dbReference type="SMART" id="SM00849"/>
    </source>
</evidence>
<organism evidence="2 3">
    <name type="scientific">Denitratisoma oestradiolicum</name>
    <dbReference type="NCBI Taxonomy" id="311182"/>
    <lineage>
        <taxon>Bacteria</taxon>
        <taxon>Pseudomonadati</taxon>
        <taxon>Pseudomonadota</taxon>
        <taxon>Betaproteobacteria</taxon>
        <taxon>Nitrosomonadales</taxon>
        <taxon>Sterolibacteriaceae</taxon>
        <taxon>Denitratisoma</taxon>
    </lineage>
</organism>
<dbReference type="CDD" id="cd07726">
    <property type="entry name" value="ST1585-like_MBL-fold"/>
    <property type="match status" value="1"/>
</dbReference>
<dbReference type="Gene3D" id="3.60.15.10">
    <property type="entry name" value="Ribonuclease Z/Hydroxyacylglutathione hydrolase-like"/>
    <property type="match status" value="1"/>
</dbReference>
<name>A0A6S6XYV6_9PROT</name>
<dbReference type="InterPro" id="IPR037482">
    <property type="entry name" value="ST1585_MBL-fold"/>
</dbReference>